<feature type="region of interest" description="Disordered" evidence="1">
    <location>
        <begin position="280"/>
        <end position="371"/>
    </location>
</feature>
<feature type="compositionally biased region" description="Basic and acidic residues" evidence="1">
    <location>
        <begin position="976"/>
        <end position="992"/>
    </location>
</feature>
<feature type="compositionally biased region" description="Basic and acidic residues" evidence="1">
    <location>
        <begin position="594"/>
        <end position="608"/>
    </location>
</feature>
<evidence type="ECO:0000256" key="1">
    <source>
        <dbReference type="SAM" id="MobiDB-lite"/>
    </source>
</evidence>
<gene>
    <name evidence="2" type="ORF">SEMRO_97_G049990.1</name>
</gene>
<sequence>MEGSAWSAGVSDAWGPSLRTTSTGTSSLSGDGDDDADGFDAFAAWPTASSDSEEKKQIQRRHEEQRASVKEKRRSIIDGLQSFRIPGGDSSFASEDFSAFSDSEDDKHKNKTLQNFIQPKPRQKQKQTQEESVETLPFQNGRNTKNKVKVIQVKAQQKTHQLLQQEDVKPTSTSTMTSGPPLHRSKTYHAPQQTTTTSMSSSIKRSSTSNRRASLGKMVRFQISETKIVTAGQESVASEADEQHNNNSTKTEQQIQAQTQPSPTQEELFQQFLFLPSDVKSKTKTTNKTHKKDPLASSDHKVSTTKQKSTRTKKHKLLRKNSSLSDIRFDHDDHDDGQEVEEKVQVTNTKHKHDNHHHKSSMSHDKGVATDDTNAPVMDLFTGIALHMDHPRSHAAIDTATNNNSKKEHRYSAVSIDTHDRDLLPDASSSSSDKHFQRQNSKEKKDTSSHDNKKAFQQQNSKEKSSGKKSKDKNEGDNKNKNDNDNRRRLLRRNSSLSDMEDVAKRKGKRQQQQQATREQRRMHQSLRDTSTMTGNDDDYLFFDNNNNNNNNNTNTKTAHDESDDRHERGTKTTKQGTKTGDGETMSLSLRNNVDADTKNSSVEEGKSEKRRRDKNKSRRDDEHKNNNATPSDTEPSSSTGKSKQSGDNNAQKASDQNNARKAPDRRGVLKRNSSLSDLEELATSRRSKKSQDGNRKSKAHSRLKMHMSLGNFSRSNSNDDDEDETAQQHIGGSLRISSTRMSQSTHEVGESRKGSALERSAKSEHAPSKKTSSSKQRSSRDKQGRKDSTHSDRFEMHQNLHQLKSEHRAIEKKASAEKSSSRRRGSLGGRSEHGNVSRTTTNESSAQSGLDVAGDRSSSKSKSARLQSKTNRSLSGSQRVDESQGPEKVSRRNSLTPDRSQTDRKSSTKVDKSTEKMKQESISRSSSRRSREASSRPHGSSNNDLGRSAASNQRQKRKTSMSNTDTTAATSTTGADKREPEALLSKSDRPLLRRNNSSLNELEHMVQRAEDTSETTGLKLKTRMYMSMSQLDSEPNVGGSEKNRNRGGSKSRKSEKKSRKSVSKRAEGELECGPANASSLALTNGSVSKSGGLDNSKTSRRSRSRSKSQGTSRRRSSAEAKSKSDRGRSSSRHRKSDSMEDSNDRNGVKSRRGSMSKTSERSEGTKKTSSGTRNSKKHSSFRINTESPPDGDLDELEPSMKSFDMLAPSQSQDREDRMYKSMGFLDGGKLERKGSGRSKPRDPRLNDDKKVSEGTQSGERPLLLRTDSDISSLGFSQARKRKSNTKSLDSMEAKASSHLSLEDEDAPIPTAIIIVGDEPSTKDRKDQRKPETKKRWTLEASADSNHSPMMTMHSSFGSLEDLPTREKHHLEDRLNKSLGALNFPSHAISPQYNKIKESFKATDIPAKARSRKFAGAPLTDEKTSNKPSQGGTSTPKWMKRASTHSLLTDFSQIPSREQLMRQSSGAMGTRSIQDNSRKLLLELTEQKMKQEPKEKFWSVLSEAFQPADIDSASYSGV</sequence>
<feature type="compositionally biased region" description="Basic and acidic residues" evidence="1">
    <location>
        <begin position="1117"/>
        <end position="1129"/>
    </location>
</feature>
<feature type="compositionally biased region" description="Low complexity" evidence="1">
    <location>
        <begin position="961"/>
        <end position="975"/>
    </location>
</feature>
<feature type="region of interest" description="Disordered" evidence="1">
    <location>
        <begin position="416"/>
        <end position="1358"/>
    </location>
</feature>
<dbReference type="EMBL" id="CAICTM010000096">
    <property type="protein sequence ID" value="CAB9500990.1"/>
    <property type="molecule type" value="Genomic_DNA"/>
</dbReference>
<feature type="compositionally biased region" description="Basic and acidic residues" evidence="1">
    <location>
        <begin position="558"/>
        <end position="571"/>
    </location>
</feature>
<feature type="compositionally biased region" description="Polar residues" evidence="1">
    <location>
        <begin position="938"/>
        <end position="954"/>
    </location>
</feature>
<feature type="region of interest" description="Disordered" evidence="1">
    <location>
        <begin position="1"/>
        <end position="218"/>
    </location>
</feature>
<feature type="compositionally biased region" description="Polar residues" evidence="1">
    <location>
        <begin position="865"/>
        <end position="879"/>
    </location>
</feature>
<dbReference type="Proteomes" id="UP001153069">
    <property type="component" value="Unassembled WGS sequence"/>
</dbReference>
<feature type="compositionally biased region" description="Basic and acidic residues" evidence="1">
    <location>
        <begin position="748"/>
        <end position="768"/>
    </location>
</feature>
<feature type="compositionally biased region" description="Polar residues" evidence="1">
    <location>
        <begin position="245"/>
        <end position="265"/>
    </location>
</feature>
<name>A0A9N8DI59_9STRA</name>
<feature type="compositionally biased region" description="Basic residues" evidence="1">
    <location>
        <begin position="1046"/>
        <end position="1064"/>
    </location>
</feature>
<feature type="compositionally biased region" description="Low complexity" evidence="1">
    <location>
        <begin position="89"/>
        <end position="101"/>
    </location>
</feature>
<feature type="compositionally biased region" description="Polar residues" evidence="1">
    <location>
        <begin position="1343"/>
        <end position="1358"/>
    </location>
</feature>
<feature type="compositionally biased region" description="Polar residues" evidence="1">
    <location>
        <begin position="837"/>
        <end position="849"/>
    </location>
</feature>
<protein>
    <submittedName>
        <fullName evidence="2">Uncharacterized protein</fullName>
    </submittedName>
</protein>
<evidence type="ECO:0000313" key="2">
    <source>
        <dbReference type="EMBL" id="CAB9500990.1"/>
    </source>
</evidence>
<feature type="compositionally biased region" description="Basic residues" evidence="1">
    <location>
        <begin position="308"/>
        <end position="319"/>
    </location>
</feature>
<feature type="compositionally biased region" description="Low complexity" evidence="1">
    <location>
        <begin position="573"/>
        <end position="585"/>
    </location>
</feature>
<evidence type="ECO:0000313" key="3">
    <source>
        <dbReference type="Proteomes" id="UP001153069"/>
    </source>
</evidence>
<feature type="compositionally biased region" description="Polar residues" evidence="1">
    <location>
        <begin position="1426"/>
        <end position="1436"/>
    </location>
</feature>
<reference evidence="2" key="1">
    <citation type="submission" date="2020-06" db="EMBL/GenBank/DDBJ databases">
        <authorList>
            <consortium name="Plant Systems Biology data submission"/>
        </authorList>
    </citation>
    <scope>NUCLEOTIDE SEQUENCE</scope>
    <source>
        <strain evidence="2">D6</strain>
    </source>
</reference>
<feature type="compositionally biased region" description="Low complexity" evidence="1">
    <location>
        <begin position="194"/>
        <end position="209"/>
    </location>
</feature>
<feature type="compositionally biased region" description="Basic and acidic residues" evidence="1">
    <location>
        <begin position="901"/>
        <end position="922"/>
    </location>
</feature>
<feature type="compositionally biased region" description="Low complexity" evidence="1">
    <location>
        <begin position="149"/>
        <end position="158"/>
    </location>
</feature>
<feature type="compositionally biased region" description="Polar residues" evidence="1">
    <location>
        <begin position="627"/>
        <end position="660"/>
    </location>
</feature>
<accession>A0A9N8DI59</accession>
<feature type="compositionally biased region" description="Basic and acidic residues" evidence="1">
    <location>
        <begin position="292"/>
        <end position="302"/>
    </location>
</feature>
<comment type="caution">
    <text evidence="2">The sequence shown here is derived from an EMBL/GenBank/DDBJ whole genome shotgun (WGS) entry which is preliminary data.</text>
</comment>
<feature type="compositionally biased region" description="Basic and acidic residues" evidence="1">
    <location>
        <begin position="1002"/>
        <end position="1012"/>
    </location>
</feature>
<feature type="compositionally biased region" description="Basic residues" evidence="1">
    <location>
        <begin position="349"/>
        <end position="361"/>
    </location>
</feature>
<proteinExistence type="predicted"/>
<feature type="compositionally biased region" description="Basic residues" evidence="1">
    <location>
        <begin position="609"/>
        <end position="618"/>
    </location>
</feature>
<feature type="compositionally biased region" description="Basic and acidic residues" evidence="1">
    <location>
        <begin position="1229"/>
        <end position="1253"/>
    </location>
</feature>
<feature type="compositionally biased region" description="Basic and acidic residues" evidence="1">
    <location>
        <begin position="1137"/>
        <end position="1148"/>
    </location>
</feature>
<feature type="compositionally biased region" description="Basic and acidic residues" evidence="1">
    <location>
        <begin position="1320"/>
        <end position="1338"/>
    </location>
</feature>
<feature type="compositionally biased region" description="Basic and acidic residues" evidence="1">
    <location>
        <begin position="52"/>
        <end position="76"/>
    </location>
</feature>
<feature type="compositionally biased region" description="Low complexity" evidence="1">
    <location>
        <begin position="170"/>
        <end position="181"/>
    </location>
</feature>
<feature type="region of interest" description="Disordered" evidence="1">
    <location>
        <begin position="233"/>
        <end position="265"/>
    </location>
</feature>
<feature type="compositionally biased region" description="Low complexity" evidence="1">
    <location>
        <begin position="20"/>
        <end position="30"/>
    </location>
</feature>
<feature type="compositionally biased region" description="Low complexity" evidence="1">
    <location>
        <begin position="545"/>
        <end position="556"/>
    </location>
</feature>
<feature type="compositionally biased region" description="Basic and acidic residues" evidence="1">
    <location>
        <begin position="432"/>
        <end position="454"/>
    </location>
</feature>
<feature type="region of interest" description="Disordered" evidence="1">
    <location>
        <begin position="1414"/>
        <end position="1439"/>
    </location>
</feature>
<feature type="compositionally biased region" description="Basic and acidic residues" evidence="1">
    <location>
        <begin position="472"/>
        <end position="488"/>
    </location>
</feature>
<feature type="compositionally biased region" description="Basic and acidic residues" evidence="1">
    <location>
        <begin position="779"/>
        <end position="821"/>
    </location>
</feature>
<feature type="compositionally biased region" description="Basic residues" evidence="1">
    <location>
        <begin position="282"/>
        <end position="291"/>
    </location>
</feature>
<feature type="compositionally biased region" description="Basic residues" evidence="1">
    <location>
        <begin position="697"/>
        <end position="706"/>
    </location>
</feature>
<feature type="compositionally biased region" description="Polar residues" evidence="1">
    <location>
        <begin position="728"/>
        <end position="747"/>
    </location>
</feature>
<organism evidence="2 3">
    <name type="scientific">Seminavis robusta</name>
    <dbReference type="NCBI Taxonomy" id="568900"/>
    <lineage>
        <taxon>Eukaryota</taxon>
        <taxon>Sar</taxon>
        <taxon>Stramenopiles</taxon>
        <taxon>Ochrophyta</taxon>
        <taxon>Bacillariophyta</taxon>
        <taxon>Bacillariophyceae</taxon>
        <taxon>Bacillariophycidae</taxon>
        <taxon>Naviculales</taxon>
        <taxon>Naviculaceae</taxon>
        <taxon>Seminavis</taxon>
    </lineage>
</organism>
<keyword evidence="3" id="KW-1185">Reference proteome</keyword>
<feature type="compositionally biased region" description="Polar residues" evidence="1">
    <location>
        <begin position="1077"/>
        <end position="1096"/>
    </location>
</feature>